<proteinExistence type="predicted"/>
<reference evidence="3" key="1">
    <citation type="journal article" date="2019" name="Int. J. Syst. Evol. Microbiol.">
        <title>The Global Catalogue of Microorganisms (GCM) 10K type strain sequencing project: providing services to taxonomists for standard genome sequencing and annotation.</title>
        <authorList>
            <consortium name="The Broad Institute Genomics Platform"/>
            <consortium name="The Broad Institute Genome Sequencing Center for Infectious Disease"/>
            <person name="Wu L."/>
            <person name="Ma J."/>
        </authorList>
    </citation>
    <scope>NUCLEOTIDE SEQUENCE [LARGE SCALE GENOMIC DNA]</scope>
    <source>
        <strain evidence="3">KCTC 23707</strain>
    </source>
</reference>
<keyword evidence="1" id="KW-0472">Membrane</keyword>
<feature type="transmembrane region" description="Helical" evidence="1">
    <location>
        <begin position="71"/>
        <end position="90"/>
    </location>
</feature>
<feature type="transmembrane region" description="Helical" evidence="1">
    <location>
        <begin position="254"/>
        <end position="277"/>
    </location>
</feature>
<evidence type="ECO:0000313" key="3">
    <source>
        <dbReference type="Proteomes" id="UP001597308"/>
    </source>
</evidence>
<accession>A0ABW4KDG2</accession>
<name>A0ABW4KDG2_9HYPH</name>
<feature type="transmembrane region" description="Helical" evidence="1">
    <location>
        <begin position="162"/>
        <end position="179"/>
    </location>
</feature>
<dbReference type="RefSeq" id="WP_378800836.1">
    <property type="nucleotide sequence ID" value="NZ_JBHUER010000011.1"/>
</dbReference>
<evidence type="ECO:0000256" key="1">
    <source>
        <dbReference type="SAM" id="Phobius"/>
    </source>
</evidence>
<feature type="transmembrane region" description="Helical" evidence="1">
    <location>
        <begin position="45"/>
        <end position="65"/>
    </location>
</feature>
<keyword evidence="1" id="KW-1133">Transmembrane helix</keyword>
<dbReference type="PIRSF" id="PIRSF009141">
    <property type="entry name" value="UCP009141"/>
    <property type="match status" value="1"/>
</dbReference>
<keyword evidence="3" id="KW-1185">Reference proteome</keyword>
<sequence length="289" mass="32721">MTGAPLGHPHHYARWLGGAHARVRAGLARLHPWLAEFLIFGFKQAWAALFGGVMLALLIVTKLVWQPDWWLARYDFLTLTALAVQAILLATKLESWREARVILLFHVVGTGMELFKTHVGSWSYPEPSLLRIGGVPLFSGFMYAAVGSYIARVTRIFDLRYVHAPPNAWVLALGLAIYVNFFTHHYLPDIRPALFLCAALIWRRTRIIFTVDVAPRWMPLLLAAALTAFFIWIAENVGTATGAWLYPTQRVWHMVSFGKFGAWFLLIVLSFALVSLVHPPRPPDRTERP</sequence>
<organism evidence="2 3">
    <name type="scientific">Methylopila henanensis</name>
    <dbReference type="NCBI Taxonomy" id="873516"/>
    <lineage>
        <taxon>Bacteria</taxon>
        <taxon>Pseudomonadati</taxon>
        <taxon>Pseudomonadota</taxon>
        <taxon>Alphaproteobacteria</taxon>
        <taxon>Hyphomicrobiales</taxon>
        <taxon>Methylopilaceae</taxon>
        <taxon>Methylopila</taxon>
    </lineage>
</organism>
<dbReference type="Pfam" id="PF05675">
    <property type="entry name" value="DUF817"/>
    <property type="match status" value="1"/>
</dbReference>
<dbReference type="EMBL" id="JBHUER010000011">
    <property type="protein sequence ID" value="MFD1704771.1"/>
    <property type="molecule type" value="Genomic_DNA"/>
</dbReference>
<evidence type="ECO:0000313" key="2">
    <source>
        <dbReference type="EMBL" id="MFD1704771.1"/>
    </source>
</evidence>
<comment type="caution">
    <text evidence="2">The sequence shown here is derived from an EMBL/GenBank/DDBJ whole genome shotgun (WGS) entry which is preliminary data.</text>
</comment>
<dbReference type="Proteomes" id="UP001597308">
    <property type="component" value="Unassembled WGS sequence"/>
</dbReference>
<feature type="transmembrane region" description="Helical" evidence="1">
    <location>
        <begin position="214"/>
        <end position="234"/>
    </location>
</feature>
<feature type="transmembrane region" description="Helical" evidence="1">
    <location>
        <begin position="130"/>
        <end position="150"/>
    </location>
</feature>
<protein>
    <submittedName>
        <fullName evidence="2">DUF817 domain-containing protein</fullName>
    </submittedName>
</protein>
<gene>
    <name evidence="2" type="ORF">ACFSCV_17325</name>
</gene>
<keyword evidence="1" id="KW-0812">Transmembrane</keyword>
<dbReference type="InterPro" id="IPR008535">
    <property type="entry name" value="DUF817"/>
</dbReference>